<dbReference type="GO" id="GO:0022627">
    <property type="term" value="C:cytosolic small ribosomal subunit"/>
    <property type="evidence" value="ECO:0007669"/>
    <property type="project" value="UniProtKB-UniRule"/>
</dbReference>
<comment type="subunit">
    <text evidence="9">Component of the small ribosomal subunit. Mature ribosomes consist of a small (40S) and a large (60S) subunit. The 40S subunit contains about 33 different proteins and 1 molecule of RNA (18S). The 60S subunit contains about 49 different proteins and 3 molecules of RNA (25S, 5.8S and 5S).</text>
</comment>
<dbReference type="GO" id="GO:0009231">
    <property type="term" value="P:riboflavin biosynthetic process"/>
    <property type="evidence" value="ECO:0007669"/>
    <property type="project" value="InterPro"/>
</dbReference>
<dbReference type="InterPro" id="IPR001593">
    <property type="entry name" value="Ribosomal_eS1"/>
</dbReference>
<gene>
    <name evidence="9" type="primary">RPS1</name>
    <name evidence="14" type="ORF">C2857_001873</name>
</gene>
<dbReference type="EMBL" id="CP031390">
    <property type="protein sequence ID" value="QPH17096.1"/>
    <property type="molecule type" value="Genomic_DNA"/>
</dbReference>
<dbReference type="Pfam" id="PF01015">
    <property type="entry name" value="Ribosomal_S3Ae"/>
    <property type="match status" value="1"/>
</dbReference>
<keyword evidence="7" id="KW-0342">GTP-binding</keyword>
<feature type="signal peptide" evidence="11">
    <location>
        <begin position="1"/>
        <end position="28"/>
    </location>
</feature>
<feature type="initiator methionine" description="Removed" evidence="9">
    <location>
        <position position="573"/>
    </location>
</feature>
<evidence type="ECO:0000256" key="8">
    <source>
        <dbReference type="ARBA" id="ARBA00023274"/>
    </source>
</evidence>
<reference evidence="14 15" key="1">
    <citation type="journal article" date="2018" name="PLoS Genet.">
        <title>Repeat elements organise 3D genome structure and mediate transcription in the filamentous fungus Epichloe festucae.</title>
        <authorList>
            <person name="Winter D.J."/>
            <person name="Ganley A.R.D."/>
            <person name="Young C.A."/>
            <person name="Liachko I."/>
            <person name="Schardl C.L."/>
            <person name="Dupont P.Y."/>
            <person name="Berry D."/>
            <person name="Ram A."/>
            <person name="Scott B."/>
            <person name="Cox M.P."/>
        </authorList>
    </citation>
    <scope>NUCLEOTIDE SEQUENCE [LARGE SCALE GENOMIC DNA]</scope>
    <source>
        <strain evidence="14 15">Fl1</strain>
    </source>
</reference>
<dbReference type="PANTHER" id="PTHR47259">
    <property type="match status" value="1"/>
</dbReference>
<sequence length="828" mass="92728">MTQPRTISPSIHLVYLVLYLLFSNQTRNIRLLNVTPSPIMAANPNDTILDTLRHIQRSQTQLLTSVETLTERLNAQESKATASPQALALADVLDYDASYAMSSSDALHQNSKDSTSIPVQAVPAPGFRSNLTSRIVLTTYPKQIGIAPLVMNWGNPDPLKRGPVVVSRSPSTIRRRNDKYSGGSYAIYYALAVASKELNVDHRPDFTNTEPAAQIGPFLHWGDPRKIVAMDPWGHLTPWIFKDILKQEQVDVRPTIAITKAHMRLPELEDSVTKGRLVPDGKVCLNELGELAVTKFAVEPVWYLPGVAERFGIDEGTLRRSLFEHTGGSYPELITRGDIKVFLPPIGGLTVYCFGDPDKMSDEHVRLSLRIHDECNGSDVFGSDICTCRPYLIFGIEEAVKEAQNGGSGVVIYFRKEGRALGEVTKVRISMFLVSPSLEVVYNARKRGEDRASDYFLRTENIAGVKDMRFQALMPDILHWLGIKKIDRMLSMSNMKHDAIVGQGIPILERVELPEDLIPADSRVEIDAKINAGYFTAGKRLTAEELQSVQGRMWEDSLSAYQNLDFKGPITNMAVGKNKRLSKGKKGLKKKTVDPFSRKDWYSIKAPSSFSVRDVGKTLVNRTTGLKNANDALKGRIVEVSLADLQKDEEHSFRKVRLRVDEVQGKNCLTNFHGLDFTSDKLRSLVRKWQTLIEANVTVKTTDDYLIRLFAIGFTKRRPNQIKKTTYAASSQIRAIRRKMTDIIQREASSCTLTQLTSKLIPEVIGREIEKSTVGIYPLQNVHIRKVKLLKAPKFDLGALMALHGESGTDDQGQKVEREFKERVLAEV</sequence>
<evidence type="ECO:0000256" key="9">
    <source>
        <dbReference type="HAMAP-Rule" id="MF_03122"/>
    </source>
</evidence>
<keyword evidence="5 9" id="KW-0689">Ribosomal protein</keyword>
<feature type="chain" id="PRO_5034487914" description="Small ribosomal subunit protein eS1" evidence="11">
    <location>
        <begin position="29"/>
        <end position="828"/>
    </location>
</feature>
<dbReference type="SMART" id="SM01397">
    <property type="entry name" value="Ribosomal_S3Ae"/>
    <property type="match status" value="1"/>
</dbReference>
<dbReference type="Pfam" id="PF12471">
    <property type="entry name" value="GTP_CH_N"/>
    <property type="match status" value="1"/>
</dbReference>
<proteinExistence type="inferred from homology"/>
<keyword evidence="8 9" id="KW-0687">Ribonucleoprotein</keyword>
<feature type="domain" description="GTP cyclohydrolase N-terminal" evidence="13">
    <location>
        <begin position="134"/>
        <end position="325"/>
    </location>
</feature>
<dbReference type="GO" id="GO:0003935">
    <property type="term" value="F:GTP cyclohydrolase II activity"/>
    <property type="evidence" value="ECO:0007669"/>
    <property type="project" value="InterPro"/>
</dbReference>
<evidence type="ECO:0000256" key="4">
    <source>
        <dbReference type="ARBA" id="ARBA00022801"/>
    </source>
</evidence>
<evidence type="ECO:0000256" key="1">
    <source>
        <dbReference type="ARBA" id="ARBA00004496"/>
    </source>
</evidence>
<evidence type="ECO:0000313" key="14">
    <source>
        <dbReference type="EMBL" id="QPH17096.1"/>
    </source>
</evidence>
<dbReference type="InterPro" id="IPR018281">
    <property type="entry name" value="Ribosomal_eS1_CS"/>
</dbReference>
<dbReference type="SUPFAM" id="SSF142695">
    <property type="entry name" value="RibA-like"/>
    <property type="match status" value="1"/>
</dbReference>
<keyword evidence="3" id="KW-0547">Nucleotide-binding</keyword>
<evidence type="ECO:0000259" key="12">
    <source>
        <dbReference type="Pfam" id="PF00925"/>
    </source>
</evidence>
<name>A0A7U3Q1J9_EPIFF</name>
<dbReference type="CDD" id="cd00641">
    <property type="entry name" value="GTP_cyclohydro2"/>
    <property type="match status" value="1"/>
</dbReference>
<dbReference type="NCBIfam" id="NF005536">
    <property type="entry name" value="PRK07198.1"/>
    <property type="match status" value="1"/>
</dbReference>
<keyword evidence="4" id="KW-0378">Hydrolase</keyword>
<dbReference type="Gene3D" id="3.40.50.10990">
    <property type="entry name" value="GTP cyclohydrolase II"/>
    <property type="match status" value="1"/>
</dbReference>
<keyword evidence="6 9" id="KW-0007">Acetylation</keyword>
<comment type="subcellular location">
    <subcellularLocation>
        <location evidence="1 9">Cytoplasm</location>
    </subcellularLocation>
</comment>
<comment type="similarity">
    <text evidence="2">Belongs to the GTP cyclohydrolase II family.</text>
</comment>
<evidence type="ECO:0000256" key="7">
    <source>
        <dbReference type="ARBA" id="ARBA00023134"/>
    </source>
</evidence>
<dbReference type="OrthoDB" id="57939at2759"/>
<evidence type="ECO:0000256" key="3">
    <source>
        <dbReference type="ARBA" id="ARBA00022741"/>
    </source>
</evidence>
<dbReference type="InterPro" id="IPR022163">
    <property type="entry name" value="GTP_CH_N"/>
</dbReference>
<dbReference type="Proteomes" id="UP000594364">
    <property type="component" value="Chromosome 6"/>
</dbReference>
<evidence type="ECO:0000256" key="6">
    <source>
        <dbReference type="ARBA" id="ARBA00022990"/>
    </source>
</evidence>
<protein>
    <recommendedName>
        <fullName evidence="9">Small ribosomal subunit protein eS1</fullName>
    </recommendedName>
</protein>
<dbReference type="GO" id="GO:0003735">
    <property type="term" value="F:structural constituent of ribosome"/>
    <property type="evidence" value="ECO:0007669"/>
    <property type="project" value="UniProtKB-UniRule"/>
</dbReference>
<dbReference type="PANTHER" id="PTHR47259:SF2">
    <property type="entry name" value="URACIL-REGULATED PROTEIN 1"/>
    <property type="match status" value="1"/>
</dbReference>
<dbReference type="InterPro" id="IPR000926">
    <property type="entry name" value="RibA"/>
</dbReference>
<evidence type="ECO:0000259" key="13">
    <source>
        <dbReference type="Pfam" id="PF12471"/>
    </source>
</evidence>
<feature type="modified residue" description="N-acetylalanine; partial" evidence="9">
    <location>
        <position position="574"/>
    </location>
</feature>
<evidence type="ECO:0000256" key="11">
    <source>
        <dbReference type="SAM" id="SignalP"/>
    </source>
</evidence>
<dbReference type="InterPro" id="IPR032677">
    <property type="entry name" value="GTP_cyclohydro_II"/>
</dbReference>
<dbReference type="GO" id="GO:0006412">
    <property type="term" value="P:translation"/>
    <property type="evidence" value="ECO:0007669"/>
    <property type="project" value="UniProtKB-UniRule"/>
</dbReference>
<dbReference type="InterPro" id="IPR027500">
    <property type="entry name" value="Ribosomal_eS1_euk"/>
</dbReference>
<dbReference type="InterPro" id="IPR036144">
    <property type="entry name" value="RibA-like_sf"/>
</dbReference>
<evidence type="ECO:0000313" key="15">
    <source>
        <dbReference type="Proteomes" id="UP000594364"/>
    </source>
</evidence>
<dbReference type="PROSITE" id="PS01191">
    <property type="entry name" value="RIBOSOMAL_S3AE"/>
    <property type="match status" value="1"/>
</dbReference>
<dbReference type="HAMAP" id="MF_03122">
    <property type="entry name" value="Ribosomal_eS1_euk"/>
    <property type="match status" value="1"/>
</dbReference>
<keyword evidence="11" id="KW-0732">Signal</keyword>
<dbReference type="Pfam" id="PF00925">
    <property type="entry name" value="GTP_cyclohydro2"/>
    <property type="match status" value="1"/>
</dbReference>
<evidence type="ECO:0000256" key="2">
    <source>
        <dbReference type="ARBA" id="ARBA00008131"/>
    </source>
</evidence>
<keyword evidence="9" id="KW-0963">Cytoplasm</keyword>
<dbReference type="GO" id="GO:0005525">
    <property type="term" value="F:GTP binding"/>
    <property type="evidence" value="ECO:0007669"/>
    <property type="project" value="UniProtKB-KW"/>
</dbReference>
<keyword evidence="15" id="KW-1185">Reference proteome</keyword>
<dbReference type="AlphaFoldDB" id="A0A7U3Q1J9"/>
<comment type="similarity">
    <text evidence="9 10">Belongs to the eukaryotic ribosomal protein eS1 family.</text>
</comment>
<feature type="domain" description="GTP cyclohydrolase II" evidence="12">
    <location>
        <begin position="366"/>
        <end position="511"/>
    </location>
</feature>
<evidence type="ECO:0000256" key="5">
    <source>
        <dbReference type="ARBA" id="ARBA00022980"/>
    </source>
</evidence>
<organism evidence="14 15">
    <name type="scientific">Epichloe festucae (strain Fl1)</name>
    <dbReference type="NCBI Taxonomy" id="877507"/>
    <lineage>
        <taxon>Eukaryota</taxon>
        <taxon>Fungi</taxon>
        <taxon>Dikarya</taxon>
        <taxon>Ascomycota</taxon>
        <taxon>Pezizomycotina</taxon>
        <taxon>Sordariomycetes</taxon>
        <taxon>Hypocreomycetidae</taxon>
        <taxon>Hypocreales</taxon>
        <taxon>Clavicipitaceae</taxon>
        <taxon>Epichloe</taxon>
    </lineage>
</organism>
<evidence type="ECO:0000256" key="10">
    <source>
        <dbReference type="RuleBase" id="RU000668"/>
    </source>
</evidence>
<accession>A0A7U3Q1J9</accession>